<dbReference type="InterPro" id="IPR039247">
    <property type="entry name" value="KhpB"/>
</dbReference>
<keyword evidence="12" id="KW-1185">Reference proteome</keyword>
<organism evidence="10 11">
    <name type="scientific">Limosilactobacillus fastidiosus</name>
    <dbReference type="NCBI Taxonomy" id="2759855"/>
    <lineage>
        <taxon>Bacteria</taxon>
        <taxon>Bacillati</taxon>
        <taxon>Bacillota</taxon>
        <taxon>Bacilli</taxon>
        <taxon>Lactobacillales</taxon>
        <taxon>Lactobacillaceae</taxon>
        <taxon>Limosilactobacillus</taxon>
    </lineage>
</organism>
<evidence type="ECO:0000313" key="10">
    <source>
        <dbReference type="EMBL" id="MBB1085525.1"/>
    </source>
</evidence>
<dbReference type="GO" id="GO:0003723">
    <property type="term" value="F:RNA binding"/>
    <property type="evidence" value="ECO:0007669"/>
    <property type="project" value="UniProtKB-UniRule"/>
</dbReference>
<dbReference type="HAMAP" id="MF_00867">
    <property type="entry name" value="KhpB"/>
    <property type="match status" value="1"/>
</dbReference>
<proteinExistence type="inferred from homology"/>
<comment type="domain">
    <text evidence="6">Has an N-terminal Jag-N domain and 2 RNA-binding domains (KH and R3H).</text>
</comment>
<dbReference type="Pfam" id="PF01424">
    <property type="entry name" value="R3H"/>
    <property type="match status" value="1"/>
</dbReference>
<keyword evidence="3 6" id="KW-0133">Cell shape</keyword>
<accession>A0A7W3TYT8</accession>
<keyword evidence="2 6" id="KW-0694">RNA-binding</keyword>
<gene>
    <name evidence="6" type="primary">khpB</name>
    <name evidence="6" type="synonym">eloR</name>
    <name evidence="10" type="ORF">H5R63_01770</name>
    <name evidence="9" type="ORF">H5R64_01700</name>
</gene>
<comment type="caution">
    <text evidence="10">The sequence shown here is derived from an EMBL/GenBank/DDBJ whole genome shotgun (WGS) entry which is preliminary data.</text>
</comment>
<comment type="function">
    <text evidence="6">A probable RNA chaperone. Forms a complex with KhpA which binds to cellular RNA and controls its expression. Plays a role in peptidoglycan (PG) homeostasis and cell length regulation.</text>
</comment>
<evidence type="ECO:0000259" key="8">
    <source>
        <dbReference type="PROSITE" id="PS51061"/>
    </source>
</evidence>
<feature type="compositionally biased region" description="Basic and acidic residues" evidence="7">
    <location>
        <begin position="58"/>
        <end position="67"/>
    </location>
</feature>
<dbReference type="SMART" id="SM01245">
    <property type="entry name" value="Jag_N"/>
    <property type="match status" value="1"/>
</dbReference>
<evidence type="ECO:0000256" key="6">
    <source>
        <dbReference type="HAMAP-Rule" id="MF_00867"/>
    </source>
</evidence>
<evidence type="ECO:0000256" key="3">
    <source>
        <dbReference type="ARBA" id="ARBA00022960"/>
    </source>
</evidence>
<dbReference type="EMBL" id="JACIUZ010000019">
    <property type="protein sequence ID" value="MBB1062524.1"/>
    <property type="molecule type" value="Genomic_DNA"/>
</dbReference>
<evidence type="ECO:0000313" key="12">
    <source>
        <dbReference type="Proteomes" id="UP000544052"/>
    </source>
</evidence>
<name>A0A7W3TYT8_9LACO</name>
<dbReference type="GO" id="GO:0008360">
    <property type="term" value="P:regulation of cell shape"/>
    <property type="evidence" value="ECO:0007669"/>
    <property type="project" value="UniProtKB-KW"/>
</dbReference>
<dbReference type="InterPro" id="IPR036867">
    <property type="entry name" value="R3H_dom_sf"/>
</dbReference>
<feature type="compositionally biased region" description="Basic and acidic residues" evidence="7">
    <location>
        <begin position="78"/>
        <end position="105"/>
    </location>
</feature>
<dbReference type="Gene3D" id="3.30.30.80">
    <property type="entry name" value="probable RNA-binding protein from clostridium symbiosum atcc 14940"/>
    <property type="match status" value="1"/>
</dbReference>
<dbReference type="Proteomes" id="UP000544052">
    <property type="component" value="Unassembled WGS sequence"/>
</dbReference>
<evidence type="ECO:0000313" key="9">
    <source>
        <dbReference type="EMBL" id="MBB1062524.1"/>
    </source>
</evidence>
<evidence type="ECO:0000256" key="4">
    <source>
        <dbReference type="ARBA" id="ARBA00023186"/>
    </source>
</evidence>
<dbReference type="AlphaFoldDB" id="A0A7W3TYT8"/>
<dbReference type="InterPro" id="IPR015946">
    <property type="entry name" value="KH_dom-like_a/b"/>
</dbReference>
<comment type="caution">
    <text evidence="6">Lacks conserved residue(s) required for the propagation of feature annotation.</text>
</comment>
<reference evidence="11 12" key="1">
    <citation type="submission" date="2020-07" db="EMBL/GenBank/DDBJ databases">
        <title>Description of Limosilactobacillus balticus sp. nov., Limosilactobacillus agrestis sp. nov., Limosilactobacillus albertensis sp. nov., Limosilactobacillus rudii sp. nov., Limosilactobacillus fastidiosus sp. nov., five novel Limosilactobacillus species isolated from the vertebrate gastrointestinal tract, and proposal of 6 subspecies of Limosilactobacillus reuteri adapted to the gastrointestinal tract of specific vertebrate hosts.</title>
        <authorList>
            <person name="Li F."/>
            <person name="Cheng C."/>
            <person name="Zheng J."/>
            <person name="Quevedo R.M."/>
            <person name="Li J."/>
            <person name="Roos S."/>
            <person name="Gaenzle M.G."/>
            <person name="Walter J."/>
        </authorList>
    </citation>
    <scope>NUCLEOTIDE SEQUENCE [LARGE SCALE GENOMIC DNA]</scope>
    <source>
        <strain evidence="10 11">WF-MA3-C</strain>
        <strain evidence="9 12">WF-MO7-1</strain>
    </source>
</reference>
<dbReference type="InterPro" id="IPR038247">
    <property type="entry name" value="Jag_N_dom_sf"/>
</dbReference>
<comment type="subcellular location">
    <subcellularLocation>
        <location evidence="6">Cytoplasm</location>
    </subcellularLocation>
</comment>
<dbReference type="Pfam" id="PF13083">
    <property type="entry name" value="KH_KhpA-B"/>
    <property type="match status" value="1"/>
</dbReference>
<dbReference type="PANTHER" id="PTHR35800">
    <property type="entry name" value="PROTEIN JAG"/>
    <property type="match status" value="1"/>
</dbReference>
<dbReference type="Gene3D" id="3.30.1370.50">
    <property type="entry name" value="R3H-like domain"/>
    <property type="match status" value="1"/>
</dbReference>
<feature type="region of interest" description="Disordered" evidence="7">
    <location>
        <begin position="55"/>
        <end position="105"/>
    </location>
</feature>
<dbReference type="Gene3D" id="3.30.300.20">
    <property type="match status" value="1"/>
</dbReference>
<dbReference type="SMART" id="SM00393">
    <property type="entry name" value="R3H"/>
    <property type="match status" value="1"/>
</dbReference>
<keyword evidence="1 6" id="KW-0963">Cytoplasm</keyword>
<evidence type="ECO:0000256" key="5">
    <source>
        <dbReference type="ARBA" id="ARBA00023316"/>
    </source>
</evidence>
<dbReference type="CDD" id="cd02414">
    <property type="entry name" value="KH-II_Jag"/>
    <property type="match status" value="1"/>
</dbReference>
<dbReference type="PROSITE" id="PS51061">
    <property type="entry name" value="R3H"/>
    <property type="match status" value="1"/>
</dbReference>
<dbReference type="SMART" id="SM00322">
    <property type="entry name" value="KH"/>
    <property type="match status" value="1"/>
</dbReference>
<sequence>MGRYTGETVEQAVASASKRIGVAKEQLEITIVQQARHGFLGIGRRNAIIEVSVNKTQKKAEKHEQIQKSHNTKRQSKRQRDLKPRYEPVKENEVDPAEMKRRHEQNVKRVKKVSQDLAKYLKDVFKNLGIEVNPIIKDVRSHEVKIDLQSEQSGRIIGHHGRRINAIEQISNAFMNYLGAEKTTVILDTADYRQRREESLQQLAERSVMEVVSTGQAVFLDPMPARERKQLHQELQDNPHVKTYSHGREPYRSVVIAPKN</sequence>
<evidence type="ECO:0000256" key="7">
    <source>
        <dbReference type="SAM" id="MobiDB-lite"/>
    </source>
</evidence>
<dbReference type="InterPro" id="IPR001374">
    <property type="entry name" value="R3H_dom"/>
</dbReference>
<dbReference type="NCBIfam" id="NF041568">
    <property type="entry name" value="Jag_EloR"/>
    <property type="match status" value="1"/>
</dbReference>
<dbReference type="InterPro" id="IPR004087">
    <property type="entry name" value="KH_dom"/>
</dbReference>
<dbReference type="InterPro" id="IPR034079">
    <property type="entry name" value="R3H_KhpB"/>
</dbReference>
<dbReference type="SUPFAM" id="SSF82708">
    <property type="entry name" value="R3H domain"/>
    <property type="match status" value="1"/>
</dbReference>
<evidence type="ECO:0000313" key="11">
    <source>
        <dbReference type="Proteomes" id="UP000518255"/>
    </source>
</evidence>
<dbReference type="InterPro" id="IPR032782">
    <property type="entry name" value="KhpB_N"/>
</dbReference>
<dbReference type="Pfam" id="PF14804">
    <property type="entry name" value="Jag_N"/>
    <property type="match status" value="1"/>
</dbReference>
<dbReference type="Proteomes" id="UP000518255">
    <property type="component" value="Unassembled WGS sequence"/>
</dbReference>
<feature type="domain" description="R3H" evidence="8">
    <location>
        <begin position="194"/>
        <end position="260"/>
    </location>
</feature>
<keyword evidence="4 6" id="KW-0143">Chaperone</keyword>
<dbReference type="InterPro" id="IPR038008">
    <property type="entry name" value="Jag_KH"/>
</dbReference>
<dbReference type="GO" id="GO:0005737">
    <property type="term" value="C:cytoplasm"/>
    <property type="evidence" value="ECO:0007669"/>
    <property type="project" value="UniProtKB-SubCell"/>
</dbReference>
<dbReference type="GO" id="GO:0009252">
    <property type="term" value="P:peptidoglycan biosynthetic process"/>
    <property type="evidence" value="ECO:0007669"/>
    <property type="project" value="UniProtKB-UniRule"/>
</dbReference>
<comment type="subunit">
    <text evidence="6">Forms a complex with KhpA.</text>
</comment>
<evidence type="ECO:0000256" key="1">
    <source>
        <dbReference type="ARBA" id="ARBA00022490"/>
    </source>
</evidence>
<evidence type="ECO:0000256" key="2">
    <source>
        <dbReference type="ARBA" id="ARBA00022884"/>
    </source>
</evidence>
<dbReference type="CDD" id="cd02644">
    <property type="entry name" value="R3H_jag"/>
    <property type="match status" value="1"/>
</dbReference>
<dbReference type="GO" id="GO:0071555">
    <property type="term" value="P:cell wall organization"/>
    <property type="evidence" value="ECO:0007669"/>
    <property type="project" value="UniProtKB-KW"/>
</dbReference>
<protein>
    <recommendedName>
        <fullName evidence="6">RNA-binding protein KhpB</fullName>
    </recommendedName>
    <alternativeName>
        <fullName evidence="6">RNA-binding protein EloR</fullName>
    </alternativeName>
</protein>
<keyword evidence="5 6" id="KW-0961">Cell wall biogenesis/degradation</keyword>
<dbReference type="PANTHER" id="PTHR35800:SF1">
    <property type="entry name" value="RNA-BINDING PROTEIN KHPB"/>
    <property type="match status" value="1"/>
</dbReference>
<comment type="similarity">
    <text evidence="6">Belongs to the KhpB RNA-binding protein family.</text>
</comment>
<dbReference type="EMBL" id="JACIUY010000044">
    <property type="protein sequence ID" value="MBB1085525.1"/>
    <property type="molecule type" value="Genomic_DNA"/>
</dbReference>
<dbReference type="RefSeq" id="WP_182580447.1">
    <property type="nucleotide sequence ID" value="NZ_JACIUY010000044.1"/>
</dbReference>